<evidence type="ECO:0000256" key="7">
    <source>
        <dbReference type="ARBA" id="ARBA00022777"/>
    </source>
</evidence>
<dbReference type="GO" id="GO:0000287">
    <property type="term" value="F:magnesium ion binding"/>
    <property type="evidence" value="ECO:0007669"/>
    <property type="project" value="InterPro"/>
</dbReference>
<dbReference type="InterPro" id="IPR001697">
    <property type="entry name" value="Pyr_Knase"/>
</dbReference>
<dbReference type="SUPFAM" id="SSF52935">
    <property type="entry name" value="PK C-terminal domain-like"/>
    <property type="match status" value="1"/>
</dbReference>
<evidence type="ECO:0000256" key="9">
    <source>
        <dbReference type="ARBA" id="ARBA00022842"/>
    </source>
</evidence>
<feature type="domain" description="Pyruvate kinase C-terminal" evidence="13">
    <location>
        <begin position="371"/>
        <end position="477"/>
    </location>
</feature>
<dbReference type="Gene3D" id="2.40.33.10">
    <property type="entry name" value="PK beta-barrel domain-like"/>
    <property type="match status" value="1"/>
</dbReference>
<keyword evidence="5" id="KW-0479">Metal-binding</keyword>
<evidence type="ECO:0000256" key="4">
    <source>
        <dbReference type="ARBA" id="ARBA00022679"/>
    </source>
</evidence>
<protein>
    <recommendedName>
        <fullName evidence="3">pyruvate kinase</fullName>
        <ecNumber evidence="3">2.7.1.40</ecNumber>
    </recommendedName>
</protein>
<dbReference type="PANTHER" id="PTHR11817">
    <property type="entry name" value="PYRUVATE KINASE"/>
    <property type="match status" value="1"/>
</dbReference>
<comment type="pathway">
    <text evidence="1">Carbohydrate degradation; glycolysis; pyruvate from D-glyceraldehyde 3-phosphate: step 5/5.</text>
</comment>
<dbReference type="GO" id="GO:0016301">
    <property type="term" value="F:kinase activity"/>
    <property type="evidence" value="ECO:0007669"/>
    <property type="project" value="UniProtKB-KW"/>
</dbReference>
<evidence type="ECO:0000259" key="12">
    <source>
        <dbReference type="Pfam" id="PF00224"/>
    </source>
</evidence>
<reference evidence="14" key="1">
    <citation type="submission" date="2019-03" db="EMBL/GenBank/DDBJ databases">
        <authorList>
            <person name="Hao L."/>
        </authorList>
    </citation>
    <scope>NUCLEOTIDE SEQUENCE</scope>
</reference>
<evidence type="ECO:0000259" key="13">
    <source>
        <dbReference type="Pfam" id="PF02887"/>
    </source>
</evidence>
<dbReference type="InterPro" id="IPR011037">
    <property type="entry name" value="Pyrv_Knase-like_insert_dom_sf"/>
</dbReference>
<dbReference type="Pfam" id="PF02887">
    <property type="entry name" value="PK_C"/>
    <property type="match status" value="1"/>
</dbReference>
<keyword evidence="8" id="KW-0067">ATP-binding</keyword>
<dbReference type="NCBIfam" id="TIGR01064">
    <property type="entry name" value="pyruv_kin"/>
    <property type="match status" value="1"/>
</dbReference>
<dbReference type="InterPro" id="IPR036918">
    <property type="entry name" value="Pyrv_Knase_C_sf"/>
</dbReference>
<dbReference type="GO" id="GO:0030955">
    <property type="term" value="F:potassium ion binding"/>
    <property type="evidence" value="ECO:0007669"/>
    <property type="project" value="InterPro"/>
</dbReference>
<dbReference type="Gene3D" id="3.40.1380.20">
    <property type="entry name" value="Pyruvate kinase, C-terminal domain"/>
    <property type="match status" value="1"/>
</dbReference>
<accession>A0A485M1S7</accession>
<dbReference type="InterPro" id="IPR015806">
    <property type="entry name" value="Pyrv_Knase_insert_dom_sf"/>
</dbReference>
<evidence type="ECO:0000256" key="1">
    <source>
        <dbReference type="ARBA" id="ARBA00004997"/>
    </source>
</evidence>
<evidence type="ECO:0000256" key="11">
    <source>
        <dbReference type="ARBA" id="ARBA00023317"/>
    </source>
</evidence>
<organism evidence="14">
    <name type="scientific">anaerobic digester metagenome</name>
    <dbReference type="NCBI Taxonomy" id="1263854"/>
    <lineage>
        <taxon>unclassified sequences</taxon>
        <taxon>metagenomes</taxon>
        <taxon>ecological metagenomes</taxon>
    </lineage>
</organism>
<dbReference type="UniPathway" id="UPA00109">
    <property type="reaction ID" value="UER00188"/>
</dbReference>
<keyword evidence="11 14" id="KW-0670">Pyruvate</keyword>
<dbReference type="InterPro" id="IPR015795">
    <property type="entry name" value="Pyrv_Knase_C"/>
</dbReference>
<keyword evidence="7 14" id="KW-0418">Kinase</keyword>
<dbReference type="NCBIfam" id="NF004491">
    <property type="entry name" value="PRK05826.1"/>
    <property type="match status" value="1"/>
</dbReference>
<dbReference type="SUPFAM" id="SSF50800">
    <property type="entry name" value="PK beta-barrel domain-like"/>
    <property type="match status" value="1"/>
</dbReference>
<evidence type="ECO:0000256" key="6">
    <source>
        <dbReference type="ARBA" id="ARBA00022741"/>
    </source>
</evidence>
<evidence type="ECO:0000256" key="3">
    <source>
        <dbReference type="ARBA" id="ARBA00012142"/>
    </source>
</evidence>
<dbReference type="PRINTS" id="PR01050">
    <property type="entry name" value="PYRUVTKNASE"/>
</dbReference>
<dbReference type="InterPro" id="IPR040442">
    <property type="entry name" value="Pyrv_kinase-like_dom_sf"/>
</dbReference>
<evidence type="ECO:0000256" key="5">
    <source>
        <dbReference type="ARBA" id="ARBA00022723"/>
    </source>
</evidence>
<dbReference type="Gene3D" id="3.20.20.60">
    <property type="entry name" value="Phosphoenolpyruvate-binding domains"/>
    <property type="match status" value="1"/>
</dbReference>
<keyword evidence="9" id="KW-0460">Magnesium</keyword>
<keyword evidence="4 14" id="KW-0808">Transferase</keyword>
<dbReference type="GO" id="GO:0004743">
    <property type="term" value="F:pyruvate kinase activity"/>
    <property type="evidence" value="ECO:0007669"/>
    <property type="project" value="UniProtKB-EC"/>
</dbReference>
<dbReference type="AlphaFoldDB" id="A0A485M1S7"/>
<evidence type="ECO:0000256" key="10">
    <source>
        <dbReference type="ARBA" id="ARBA00023152"/>
    </source>
</evidence>
<dbReference type="InterPro" id="IPR015793">
    <property type="entry name" value="Pyrv_Knase_brl"/>
</dbReference>
<evidence type="ECO:0000313" key="14">
    <source>
        <dbReference type="EMBL" id="VFU15397.1"/>
    </source>
</evidence>
<dbReference type="GO" id="GO:0005524">
    <property type="term" value="F:ATP binding"/>
    <property type="evidence" value="ECO:0007669"/>
    <property type="project" value="UniProtKB-KW"/>
</dbReference>
<dbReference type="NCBIfam" id="NF004978">
    <property type="entry name" value="PRK06354.1"/>
    <property type="match status" value="1"/>
</dbReference>
<sequence length="483" mass="52051">MVNPFPRHKTKIVCTIGPASRKKSVLKDLVRAGMNVARLNFSHGDLTQHAQDIQTIRQVSQELGRTVAILGDLPGPKIRIGVLKGGACTLNKGNRVVLTTRQVQGTADLIPVQFPDLPRSVKPGERIFLNDGFIELKVLEIKGEDIICRVVIGGGLLSNKGMNLPDAHLSLSAATDEDLGFIAFGIEQGIDMFGLSFVGGAQDISRVREFARTKGSEIFVVAKMERREAVKNSREIIEAVDAVMVARGDLGVEIPIEEVPLVQKQLILQANLAAKPVITATQMLQSMTANTRPTRAEATDVANAIFDGTDAVMLSEETAIGIHPVTACRMLSRIATAAEAGRSRVVSGTTVPETIKRTIELSGRSIKETLSLNVIRSIVSLGIRCVAVPSRSGLTARMISRLKGDAWVVALCFNDAVLKALSLSSGVYPVPKGSLSSDEDIISYLRDHGFVRENEPFILVQREACPHLGVQSTMKIIARDSAG</sequence>
<gene>
    <name evidence="14" type="primary">pki</name>
    <name evidence="14" type="ORF">SCFA_410048</name>
</gene>
<proteinExistence type="inferred from homology"/>
<keyword evidence="6" id="KW-0547">Nucleotide-binding</keyword>
<dbReference type="FunFam" id="2.40.33.10:FF:000001">
    <property type="entry name" value="Pyruvate kinase"/>
    <property type="match status" value="1"/>
</dbReference>
<evidence type="ECO:0000256" key="8">
    <source>
        <dbReference type="ARBA" id="ARBA00022840"/>
    </source>
</evidence>
<feature type="domain" description="Pyruvate kinase barrel" evidence="12">
    <location>
        <begin position="8"/>
        <end position="327"/>
    </location>
</feature>
<evidence type="ECO:0000256" key="2">
    <source>
        <dbReference type="ARBA" id="ARBA00008663"/>
    </source>
</evidence>
<comment type="similarity">
    <text evidence="2">Belongs to the pyruvate kinase family.</text>
</comment>
<dbReference type="EMBL" id="CAADRM010000105">
    <property type="protein sequence ID" value="VFU15397.1"/>
    <property type="molecule type" value="Genomic_DNA"/>
</dbReference>
<dbReference type="EC" id="2.7.1.40" evidence="3"/>
<keyword evidence="10" id="KW-0324">Glycolysis</keyword>
<dbReference type="SUPFAM" id="SSF51621">
    <property type="entry name" value="Phosphoenolpyruvate/pyruvate domain"/>
    <property type="match status" value="1"/>
</dbReference>
<name>A0A485M1S7_9ZZZZ</name>
<dbReference type="Pfam" id="PF00224">
    <property type="entry name" value="PK"/>
    <property type="match status" value="1"/>
</dbReference>
<dbReference type="InterPro" id="IPR015813">
    <property type="entry name" value="Pyrv/PenolPyrv_kinase-like_dom"/>
</dbReference>